<keyword evidence="1" id="KW-0449">Lipoprotein</keyword>
<comment type="caution">
    <text evidence="1">The sequence shown here is derived from an EMBL/GenBank/DDBJ whole genome shotgun (WGS) entry which is preliminary data.</text>
</comment>
<evidence type="ECO:0000313" key="2">
    <source>
        <dbReference type="Proteomes" id="UP000076501"/>
    </source>
</evidence>
<dbReference type="GeneID" id="51133452"/>
<dbReference type="Proteomes" id="UP000076501">
    <property type="component" value="Unassembled WGS sequence"/>
</dbReference>
<sequence>MDNYQEIVELNGRRKIEIHIKGGIIFCHAIKGTKLVINGSLGRHCKGMEINQLSNCLILKQKVRFTPILMVGFPKSVYLDIGIPEDMIDYLVINQDIGELTLEGLRGEKIEAKTKAAKLNVKDVLCDSLDLKVGSRPADIQLLRKIRHTNVQSISGKIKLEMAEVGGDLNCSPGAAGAYIKIPPRANVQINKSGIRKCAVKARLSGEQLYQFNLKANLGEIRVVN</sequence>
<gene>
    <name evidence="1" type="ORF">B4082_4453</name>
</gene>
<accession>A0A164CWZ0</accession>
<organism evidence="1 2">
    <name type="scientific">Bacillus cereus</name>
    <dbReference type="NCBI Taxonomy" id="1396"/>
    <lineage>
        <taxon>Bacteria</taxon>
        <taxon>Bacillati</taxon>
        <taxon>Bacillota</taxon>
        <taxon>Bacilli</taxon>
        <taxon>Bacillales</taxon>
        <taxon>Bacillaceae</taxon>
        <taxon>Bacillus</taxon>
        <taxon>Bacillus cereus group</taxon>
    </lineage>
</organism>
<dbReference type="PATRIC" id="fig|1396.441.peg.3866"/>
<evidence type="ECO:0000313" key="1">
    <source>
        <dbReference type="EMBL" id="KZD29535.1"/>
    </source>
</evidence>
<dbReference type="EMBL" id="LJKA01000065">
    <property type="protein sequence ID" value="KZD29535.1"/>
    <property type="molecule type" value="Genomic_DNA"/>
</dbReference>
<reference evidence="1 2" key="1">
    <citation type="submission" date="2015-09" db="EMBL/GenBank/DDBJ databases">
        <title>Bacillus cereus food isolates.</title>
        <authorList>
            <person name="Boekhorst J."/>
        </authorList>
    </citation>
    <scope>NUCLEOTIDE SEQUENCE [LARGE SCALE GENOMIC DNA]</scope>
    <source>
        <strain evidence="1 2">B4082</strain>
    </source>
</reference>
<protein>
    <submittedName>
        <fullName evidence="1">Putative lipoprotein</fullName>
    </submittedName>
</protein>
<name>A0A164CWZ0_BACCE</name>
<dbReference type="RefSeq" id="WP_000371059.1">
    <property type="nucleotide sequence ID" value="NZ_JAEHBS010000029.1"/>
</dbReference>
<proteinExistence type="predicted"/>
<dbReference type="AlphaFoldDB" id="A0A164CWZ0"/>